<dbReference type="PRINTS" id="PR00032">
    <property type="entry name" value="HTHARAC"/>
</dbReference>
<evidence type="ECO:0000256" key="3">
    <source>
        <dbReference type="ARBA" id="ARBA00023163"/>
    </source>
</evidence>
<dbReference type="RefSeq" id="WP_055160590.1">
    <property type="nucleotide sequence ID" value="NZ_JADNLX010000006.1"/>
</dbReference>
<evidence type="ECO:0000313" key="5">
    <source>
        <dbReference type="EMBL" id="RGT91268.1"/>
    </source>
</evidence>
<evidence type="ECO:0000313" key="6">
    <source>
        <dbReference type="Proteomes" id="UP000283360"/>
    </source>
</evidence>
<dbReference type="SMART" id="SM00342">
    <property type="entry name" value="HTH_ARAC"/>
    <property type="match status" value="1"/>
</dbReference>
<organism evidence="5 6">
    <name type="scientific">Coprococcus comes</name>
    <dbReference type="NCBI Taxonomy" id="410072"/>
    <lineage>
        <taxon>Bacteria</taxon>
        <taxon>Bacillati</taxon>
        <taxon>Bacillota</taxon>
        <taxon>Clostridia</taxon>
        <taxon>Lachnospirales</taxon>
        <taxon>Lachnospiraceae</taxon>
        <taxon>Coprococcus</taxon>
    </lineage>
</organism>
<evidence type="ECO:0000259" key="4">
    <source>
        <dbReference type="PROSITE" id="PS01124"/>
    </source>
</evidence>
<feature type="domain" description="HTH araC/xylS-type" evidence="4">
    <location>
        <begin position="296"/>
        <end position="394"/>
    </location>
</feature>
<reference evidence="5 6" key="1">
    <citation type="submission" date="2018-08" db="EMBL/GenBank/DDBJ databases">
        <title>A genome reference for cultivated species of the human gut microbiota.</title>
        <authorList>
            <person name="Zou Y."/>
            <person name="Xue W."/>
            <person name="Luo G."/>
        </authorList>
    </citation>
    <scope>NUCLEOTIDE SEQUENCE [LARGE SCALE GENOMIC DNA]</scope>
    <source>
        <strain evidence="5 6">AF18-12LB</strain>
    </source>
</reference>
<dbReference type="Proteomes" id="UP000283360">
    <property type="component" value="Unassembled WGS sequence"/>
</dbReference>
<dbReference type="InterPro" id="IPR020449">
    <property type="entry name" value="Tscrpt_reg_AraC-type_HTH"/>
</dbReference>
<keyword evidence="6" id="KW-1185">Reference proteome</keyword>
<sequence length="400" mass="45728">METDYLSMCKNFYAATKIPVTLLKGKYAVYTSFNDITGTSPAYYREDLFPMSDHNPTFCSDSPDIGYGRLLIENTDYNLILGPVFNVPVTEELIRYSSRESGVSLENREQYAELLYAIPLLGQAQFANYLVFLHQCFNHKTVSAERLFLENDKLTLERFNQQTDQMVEDKEEGNVHNTYYFELELYQIIKNGNTDALKKFLSATRAPLKEGKMAGAPLRHAKNLFISAVVKAGIMGAIPGGVDIEKTYQLIDYYIQECEQLRTIEKINQLQYVMLLDFCQRAGETRIPEGISPDVYQCMTYIRNHTNEPISVEAAAAHTGRSASYMMKHFKGELGIRMGAYIMRCKLEEAKSLLTYSEKSLAEISSYLCFSSQSYFQNVFKKQYGVTPLQYRKQTKGRSN</sequence>
<keyword evidence="1" id="KW-0805">Transcription regulation</keyword>
<dbReference type="PANTHER" id="PTHR43280">
    <property type="entry name" value="ARAC-FAMILY TRANSCRIPTIONAL REGULATOR"/>
    <property type="match status" value="1"/>
</dbReference>
<evidence type="ECO:0000256" key="1">
    <source>
        <dbReference type="ARBA" id="ARBA00023015"/>
    </source>
</evidence>
<keyword evidence="3" id="KW-0804">Transcription</keyword>
<proteinExistence type="predicted"/>
<evidence type="ECO:0000256" key="2">
    <source>
        <dbReference type="ARBA" id="ARBA00023125"/>
    </source>
</evidence>
<protein>
    <submittedName>
        <fullName evidence="5">Helix-turn-helix domain-containing protein</fullName>
    </submittedName>
</protein>
<dbReference type="AlphaFoldDB" id="A0A3R5X5X3"/>
<name>A0A3R5X5X3_9FIRM</name>
<comment type="caution">
    <text evidence="5">The sequence shown here is derived from an EMBL/GenBank/DDBJ whole genome shotgun (WGS) entry which is preliminary data.</text>
</comment>
<dbReference type="Pfam" id="PF12833">
    <property type="entry name" value="HTH_18"/>
    <property type="match status" value="1"/>
</dbReference>
<dbReference type="PROSITE" id="PS01124">
    <property type="entry name" value="HTH_ARAC_FAMILY_2"/>
    <property type="match status" value="1"/>
</dbReference>
<gene>
    <name evidence="5" type="ORF">DWX03_05150</name>
</gene>
<dbReference type="SUPFAM" id="SSF46689">
    <property type="entry name" value="Homeodomain-like"/>
    <property type="match status" value="2"/>
</dbReference>
<dbReference type="InterPro" id="IPR009057">
    <property type="entry name" value="Homeodomain-like_sf"/>
</dbReference>
<accession>A0A3R5X5X3</accession>
<dbReference type="InterPro" id="IPR018060">
    <property type="entry name" value="HTH_AraC"/>
</dbReference>
<dbReference type="GO" id="GO:0043565">
    <property type="term" value="F:sequence-specific DNA binding"/>
    <property type="evidence" value="ECO:0007669"/>
    <property type="project" value="InterPro"/>
</dbReference>
<dbReference type="PANTHER" id="PTHR43280:SF2">
    <property type="entry name" value="HTH-TYPE TRANSCRIPTIONAL REGULATOR EXSA"/>
    <property type="match status" value="1"/>
</dbReference>
<dbReference type="Gene3D" id="1.10.10.60">
    <property type="entry name" value="Homeodomain-like"/>
    <property type="match status" value="2"/>
</dbReference>
<dbReference type="GO" id="GO:0003700">
    <property type="term" value="F:DNA-binding transcription factor activity"/>
    <property type="evidence" value="ECO:0007669"/>
    <property type="project" value="InterPro"/>
</dbReference>
<keyword evidence="2" id="KW-0238">DNA-binding</keyword>
<dbReference type="EMBL" id="QRXJ01000005">
    <property type="protein sequence ID" value="RGT91268.1"/>
    <property type="molecule type" value="Genomic_DNA"/>
</dbReference>